<dbReference type="EMBL" id="QZWG01000002">
    <property type="protein sequence ID" value="RZC22708.1"/>
    <property type="molecule type" value="Genomic_DNA"/>
</dbReference>
<protein>
    <submittedName>
        <fullName evidence="9">Pentatricopeptide repeat-containing protein, mitochondrial</fullName>
    </submittedName>
</protein>
<dbReference type="PANTHER" id="PTHR45717">
    <property type="entry name" value="OS12G0527900 PROTEIN"/>
    <property type="match status" value="1"/>
</dbReference>
<dbReference type="GO" id="GO:0005739">
    <property type="term" value="C:mitochondrion"/>
    <property type="evidence" value="ECO:0007669"/>
    <property type="project" value="UniProtKB-SubCell"/>
</dbReference>
<dbReference type="SMR" id="A0A0B2Q5R3"/>
<reference evidence="10 11" key="2">
    <citation type="submission" date="2018-09" db="EMBL/GenBank/DDBJ databases">
        <title>A high-quality reference genome of wild soybean provides a powerful tool to mine soybean genomes.</title>
        <authorList>
            <person name="Xie M."/>
            <person name="Chung C.Y.L."/>
            <person name="Li M.-W."/>
            <person name="Wong F.-L."/>
            <person name="Chan T.-F."/>
            <person name="Lam H.-M."/>
        </authorList>
    </citation>
    <scope>NUCLEOTIDE SEQUENCE [LARGE SCALE GENOMIC DNA]</scope>
    <source>
        <strain evidence="11">cv. W05</strain>
        <tissue evidence="10">Hypocotyl of etiolated seedlings</tissue>
    </source>
</reference>
<dbReference type="InterPro" id="IPR011990">
    <property type="entry name" value="TPR-like_helical_dom_sf"/>
</dbReference>
<evidence type="ECO:0000256" key="2">
    <source>
        <dbReference type="ARBA" id="ARBA00007626"/>
    </source>
</evidence>
<dbReference type="FunFam" id="1.25.40.10:FF:000620">
    <property type="entry name" value="Pentatricopeptide repeat-containing protein, mitochondrial"/>
    <property type="match status" value="1"/>
</dbReference>
<evidence type="ECO:0000313" key="11">
    <source>
        <dbReference type="Proteomes" id="UP000289340"/>
    </source>
</evidence>
<sequence length="609" mass="68631">MWTLRRASLRLSTSQGLNAGATRASAVKLVPITVEENEAGIPQSRQITHSRFLSADTFCRTGRVSLKFAVGTRELSSQAGASSTKVDDDDLEGGLSELEIQGSNDESDADLSDEDEDGGKPVDEMDLSDADPTKKKSQGRRTQSELFKAIANAPGLSVDSALNKWVEHGKELSRKEILLAVRELRRRKMYGRAFQLFQWLESNKKLEFMESDYASQLDLIAKLRGLPKAEKYIESVPESFRGELLYRTLLANCASQNNLIATEKIFNKMKDLDLPLTAFACNQLLLLYKKLDKKKIADVLLLMEKENVKPSLFTYRILIDSKGQSNDIAGMEQVFETMKEEGFEPDIQIQALLARHYTSSGLKEKAEAMLKEMEGENLKENQWVCATLLRLYANLGKADEVERIWKVCESKPRVEDCLAAVEAWGKLNKIEEAEAVFEMVSKKWKLNSKNYSVLLKIYANNKMLTKGKELVKLMADSGVRIGPLTWDALVKLYIQAGEVEKADSILHKAIQQNQLQPMFTTYLAILEQYAKRGDVHNSEKIFLKMRQAGYTSRISQFQVLIQAYVNAKVPAYGIRERIKADNLFPNKTLANQLALVDAFRKNAVSDLLD</sequence>
<dbReference type="InterPro" id="IPR033443">
    <property type="entry name" value="PROP1-like_PPR_dom"/>
</dbReference>
<feature type="compositionally biased region" description="Acidic residues" evidence="7">
    <location>
        <begin position="105"/>
        <end position="117"/>
    </location>
</feature>
<dbReference type="EMBL" id="KN661035">
    <property type="protein sequence ID" value="KHN15403.1"/>
    <property type="molecule type" value="Genomic_DNA"/>
</dbReference>
<feature type="region of interest" description="Disordered" evidence="7">
    <location>
        <begin position="99"/>
        <end position="142"/>
    </location>
</feature>
<dbReference type="Pfam" id="PF13812">
    <property type="entry name" value="PPR_3"/>
    <property type="match status" value="1"/>
</dbReference>
<evidence type="ECO:0000259" key="8">
    <source>
        <dbReference type="Pfam" id="PF17177"/>
    </source>
</evidence>
<keyword evidence="11" id="KW-1185">Reference proteome</keyword>
<dbReference type="Gramene" id="XM_028335713.1">
    <property type="protein sequence ID" value="XP_028191514.1"/>
    <property type="gene ID" value="LOC114377271"/>
</dbReference>
<dbReference type="InterPro" id="IPR002885">
    <property type="entry name" value="PPR_rpt"/>
</dbReference>
<evidence type="ECO:0000313" key="9">
    <source>
        <dbReference type="EMBL" id="KHN15403.1"/>
    </source>
</evidence>
<keyword evidence="4" id="KW-0809">Transit peptide</keyword>
<dbReference type="FunFam" id="1.25.40.10:FF:000394">
    <property type="entry name" value="Pentatricopeptide repeat-containing protein, mitochondrial"/>
    <property type="match status" value="1"/>
</dbReference>
<dbReference type="PROSITE" id="PS51375">
    <property type="entry name" value="PPR"/>
    <property type="match status" value="3"/>
</dbReference>
<evidence type="ECO:0000256" key="4">
    <source>
        <dbReference type="ARBA" id="ARBA00022946"/>
    </source>
</evidence>
<evidence type="ECO:0000256" key="5">
    <source>
        <dbReference type="ARBA" id="ARBA00023128"/>
    </source>
</evidence>
<keyword evidence="5" id="KW-0496">Mitochondrion</keyword>
<evidence type="ECO:0000256" key="1">
    <source>
        <dbReference type="ARBA" id="ARBA00004173"/>
    </source>
</evidence>
<dbReference type="Pfam" id="PF17177">
    <property type="entry name" value="PPR_long"/>
    <property type="match status" value="1"/>
</dbReference>
<evidence type="ECO:0000313" key="10">
    <source>
        <dbReference type="EMBL" id="RZC22708.1"/>
    </source>
</evidence>
<name>A0A0B2Q5R3_GLYSO</name>
<dbReference type="GO" id="GO:0003729">
    <property type="term" value="F:mRNA binding"/>
    <property type="evidence" value="ECO:0007669"/>
    <property type="project" value="UniProtKB-ARBA"/>
</dbReference>
<dbReference type="NCBIfam" id="TIGR00756">
    <property type="entry name" value="PPR"/>
    <property type="match status" value="1"/>
</dbReference>
<organism evidence="9">
    <name type="scientific">Glycine soja</name>
    <name type="common">Wild soybean</name>
    <dbReference type="NCBI Taxonomy" id="3848"/>
    <lineage>
        <taxon>Eukaryota</taxon>
        <taxon>Viridiplantae</taxon>
        <taxon>Streptophyta</taxon>
        <taxon>Embryophyta</taxon>
        <taxon>Tracheophyta</taxon>
        <taxon>Spermatophyta</taxon>
        <taxon>Magnoliopsida</taxon>
        <taxon>eudicotyledons</taxon>
        <taxon>Gunneridae</taxon>
        <taxon>Pentapetalae</taxon>
        <taxon>rosids</taxon>
        <taxon>fabids</taxon>
        <taxon>Fabales</taxon>
        <taxon>Fabaceae</taxon>
        <taxon>Papilionoideae</taxon>
        <taxon>50 kb inversion clade</taxon>
        <taxon>NPAAA clade</taxon>
        <taxon>indigoferoid/millettioid clade</taxon>
        <taxon>Phaseoleae</taxon>
        <taxon>Glycine</taxon>
        <taxon>Glycine subgen. Soja</taxon>
    </lineage>
</organism>
<gene>
    <name evidence="10" type="ORF">D0Y65_002535</name>
    <name evidence="9" type="ORF">glysoja_039060</name>
</gene>
<dbReference type="Proteomes" id="UP000289340">
    <property type="component" value="Chromosome 2"/>
</dbReference>
<accession>A0A0B2Q5R3</accession>
<reference evidence="9" key="1">
    <citation type="submission" date="2014-07" db="EMBL/GenBank/DDBJ databases">
        <title>Identification of a novel salt tolerance gene in wild soybean by whole-genome sequencing.</title>
        <authorList>
            <person name="Lam H.-M."/>
            <person name="Qi X."/>
            <person name="Li M.-W."/>
            <person name="Liu X."/>
            <person name="Xie M."/>
            <person name="Ni M."/>
            <person name="Xu X."/>
        </authorList>
    </citation>
    <scope>NUCLEOTIDE SEQUENCE [LARGE SCALE GENOMIC DNA]</scope>
    <source>
        <tissue evidence="9">Root</tissue>
    </source>
</reference>
<dbReference type="Gene3D" id="1.25.40.10">
    <property type="entry name" value="Tetratricopeptide repeat domain"/>
    <property type="match status" value="3"/>
</dbReference>
<dbReference type="Proteomes" id="UP000053555">
    <property type="component" value="Unassembled WGS sequence"/>
</dbReference>
<feature type="repeat" description="PPR" evidence="6">
    <location>
        <begin position="311"/>
        <end position="345"/>
    </location>
</feature>
<feature type="repeat" description="PPR" evidence="6">
    <location>
        <begin position="482"/>
        <end position="517"/>
    </location>
</feature>
<evidence type="ECO:0000256" key="6">
    <source>
        <dbReference type="PROSITE-ProRule" id="PRU00708"/>
    </source>
</evidence>
<dbReference type="FunFam" id="1.25.40.10:FF:000551">
    <property type="entry name" value="Pentatricopeptide repeat-containing protein, mitochondrial"/>
    <property type="match status" value="1"/>
</dbReference>
<evidence type="ECO:0000256" key="3">
    <source>
        <dbReference type="ARBA" id="ARBA00022737"/>
    </source>
</evidence>
<feature type="repeat" description="PPR" evidence="6">
    <location>
        <begin position="447"/>
        <end position="481"/>
    </location>
</feature>
<dbReference type="Pfam" id="PF01535">
    <property type="entry name" value="PPR"/>
    <property type="match status" value="2"/>
</dbReference>
<evidence type="ECO:0000256" key="7">
    <source>
        <dbReference type="SAM" id="MobiDB-lite"/>
    </source>
</evidence>
<dbReference type="SUPFAM" id="SSF81901">
    <property type="entry name" value="HCP-like"/>
    <property type="match status" value="1"/>
</dbReference>
<proteinExistence type="inferred from homology"/>
<keyword evidence="3" id="KW-0677">Repeat</keyword>
<feature type="domain" description="PROP1-like PPR" evidence="8">
    <location>
        <begin position="244"/>
        <end position="404"/>
    </location>
</feature>
<comment type="similarity">
    <text evidence="2">Belongs to the PPR family. P subfamily.</text>
</comment>
<dbReference type="AlphaFoldDB" id="A0A0B2Q5R3"/>
<dbReference type="PANTHER" id="PTHR45717:SF15">
    <property type="entry name" value="AGL218WP"/>
    <property type="match status" value="1"/>
</dbReference>
<comment type="subcellular location">
    <subcellularLocation>
        <location evidence="1">Mitochondrion</location>
    </subcellularLocation>
</comment>